<evidence type="ECO:0000313" key="5">
    <source>
        <dbReference type="EMBL" id="HAG2459569.1"/>
    </source>
</evidence>
<dbReference type="InterPro" id="IPR004089">
    <property type="entry name" value="MCPsignal_dom"/>
</dbReference>
<dbReference type="GO" id="GO:0016020">
    <property type="term" value="C:membrane"/>
    <property type="evidence" value="ECO:0007669"/>
    <property type="project" value="UniProtKB-SubCell"/>
</dbReference>
<keyword evidence="2 3" id="KW-0807">Transducer</keyword>
<dbReference type="Gene3D" id="1.20.120.30">
    <property type="entry name" value="Aspartate receptor, ligand-binding domain"/>
    <property type="match status" value="1"/>
</dbReference>
<evidence type="ECO:0000256" key="3">
    <source>
        <dbReference type="PROSITE-ProRule" id="PRU00284"/>
    </source>
</evidence>
<name>A0A760GWG8_SALER</name>
<evidence type="ECO:0000256" key="1">
    <source>
        <dbReference type="ARBA" id="ARBA00004370"/>
    </source>
</evidence>
<dbReference type="GO" id="GO:0006935">
    <property type="term" value="P:chemotaxis"/>
    <property type="evidence" value="ECO:0007669"/>
    <property type="project" value="UniProtKB-ARBA"/>
</dbReference>
<protein>
    <recommendedName>
        <fullName evidence="4">Methyl-accepting transducer domain-containing protein</fullName>
    </recommendedName>
</protein>
<evidence type="ECO:0000256" key="2">
    <source>
        <dbReference type="ARBA" id="ARBA00023224"/>
    </source>
</evidence>
<dbReference type="SUPFAM" id="SSF58104">
    <property type="entry name" value="Methyl-accepting chemotaxis protein (MCP) signaling domain"/>
    <property type="match status" value="1"/>
</dbReference>
<reference evidence="5" key="2">
    <citation type="submission" date="2020-02" db="EMBL/GenBank/DDBJ databases">
        <authorList>
            <consortium name="NCBI Pathogen Detection Project"/>
        </authorList>
    </citation>
    <scope>NUCLEOTIDE SEQUENCE</scope>
    <source>
        <strain evidence="5">MA.CK_03/00008112</strain>
        <strain evidence="6">MA.CK_97/00006015</strain>
    </source>
</reference>
<accession>A0A760GWG8</accession>
<evidence type="ECO:0000313" key="6">
    <source>
        <dbReference type="EMBL" id="HAG3255267.1"/>
    </source>
</evidence>
<dbReference type="SMART" id="SM00283">
    <property type="entry name" value="MA"/>
    <property type="match status" value="1"/>
</dbReference>
<dbReference type="AlphaFoldDB" id="A0A760GWG8"/>
<dbReference type="Pfam" id="PF00015">
    <property type="entry name" value="MCPsignal"/>
    <property type="match status" value="1"/>
</dbReference>
<dbReference type="Gene3D" id="6.10.250.3200">
    <property type="match status" value="1"/>
</dbReference>
<reference evidence="5" key="1">
    <citation type="journal article" date="2018" name="Genome Biol.">
        <title>SKESA: strategic k-mer extension for scrupulous assemblies.</title>
        <authorList>
            <person name="Souvorov A."/>
            <person name="Agarwala R."/>
            <person name="Lipman D.J."/>
        </authorList>
    </citation>
    <scope>NUCLEOTIDE SEQUENCE</scope>
    <source>
        <strain evidence="5">MA.CK_03/00008112</strain>
        <strain evidence="6">MA.CK_97/00006015</strain>
    </source>
</reference>
<dbReference type="PANTHER" id="PTHR32089:SF112">
    <property type="entry name" value="LYSOZYME-LIKE PROTEIN-RELATED"/>
    <property type="match status" value="1"/>
</dbReference>
<comment type="caution">
    <text evidence="5">The sequence shown here is derived from an EMBL/GenBank/DDBJ whole genome shotgun (WGS) entry which is preliminary data.</text>
</comment>
<dbReference type="PANTHER" id="PTHR32089">
    <property type="entry name" value="METHYL-ACCEPTING CHEMOTAXIS PROTEIN MCPB"/>
    <property type="match status" value="1"/>
</dbReference>
<sequence>MIRHSIERLFKISGRSQNNEVALNNVSAIPPDPAIKHEKIVCGHLISGLSTINLIRDALVLNHAQMSNEKSKIDELSEQNASAILSLESLVTKIKEAGQKSSEVNEKMVSLKSSLNEIKNLISAIHKIANQTNLIAINSAIEAARVGEAGRGFSVISHEIRVLAEDVKNSTNRILIQTDNLNNNGDSVEKATETQLAMIQEIIQHVDEVVDTIKSAIEKSASMKSIIEYITSQLFINIVKLDHVIWKMEVYKRLTENNSEKEMATYTQCRLGKWYYSREAKKYSGLTGFRNLEIPHQRLHNSGMLALEYFVSGKYEHMSHALATMEHASEDVMKNLEVFSDDIFRQLVVNKSAVDS</sequence>
<organism evidence="5">
    <name type="scientific">Salmonella enterica</name>
    <name type="common">Salmonella choleraesuis</name>
    <dbReference type="NCBI Taxonomy" id="28901"/>
    <lineage>
        <taxon>Bacteria</taxon>
        <taxon>Pseudomonadati</taxon>
        <taxon>Pseudomonadota</taxon>
        <taxon>Gammaproteobacteria</taxon>
        <taxon>Enterobacterales</taxon>
        <taxon>Enterobacteriaceae</taxon>
        <taxon>Salmonella</taxon>
    </lineage>
</organism>
<dbReference type="EMBL" id="DAAXTA010000014">
    <property type="protein sequence ID" value="HAG2459569.1"/>
    <property type="molecule type" value="Genomic_DNA"/>
</dbReference>
<dbReference type="Pfam" id="PF13682">
    <property type="entry name" value="CZB"/>
    <property type="match status" value="1"/>
</dbReference>
<proteinExistence type="predicted"/>
<dbReference type="PROSITE" id="PS50111">
    <property type="entry name" value="CHEMOTAXIS_TRANSDUC_2"/>
    <property type="match status" value="1"/>
</dbReference>
<feature type="domain" description="Methyl-accepting transducer" evidence="4">
    <location>
        <begin position="65"/>
        <end position="232"/>
    </location>
</feature>
<dbReference type="InterPro" id="IPR025991">
    <property type="entry name" value="Chemoreceptor_zinc-bind_dom"/>
</dbReference>
<gene>
    <name evidence="5" type="ORF">G8W68_003649</name>
    <name evidence="6" type="ORF">G8X54_004604</name>
</gene>
<comment type="subcellular location">
    <subcellularLocation>
        <location evidence="1">Membrane</location>
    </subcellularLocation>
</comment>
<dbReference type="EMBL" id="DAAXZP010000029">
    <property type="protein sequence ID" value="HAG3255267.1"/>
    <property type="molecule type" value="Genomic_DNA"/>
</dbReference>
<dbReference type="GO" id="GO:0007165">
    <property type="term" value="P:signal transduction"/>
    <property type="evidence" value="ECO:0007669"/>
    <property type="project" value="UniProtKB-KW"/>
</dbReference>
<evidence type="ECO:0000259" key="4">
    <source>
        <dbReference type="PROSITE" id="PS50111"/>
    </source>
</evidence>